<evidence type="ECO:0000313" key="2">
    <source>
        <dbReference type="Proteomes" id="UP001482620"/>
    </source>
</evidence>
<reference evidence="1 2" key="1">
    <citation type="submission" date="2021-06" db="EMBL/GenBank/DDBJ databases">
        <authorList>
            <person name="Palmer J.M."/>
        </authorList>
    </citation>
    <scope>NUCLEOTIDE SEQUENCE [LARGE SCALE GENOMIC DNA]</scope>
    <source>
        <strain evidence="2">if_2019</strain>
        <tissue evidence="1">Muscle</tissue>
    </source>
</reference>
<evidence type="ECO:0000313" key="1">
    <source>
        <dbReference type="EMBL" id="MEQ2238453.1"/>
    </source>
</evidence>
<comment type="caution">
    <text evidence="1">The sequence shown here is derived from an EMBL/GenBank/DDBJ whole genome shotgun (WGS) entry which is preliminary data.</text>
</comment>
<organism evidence="1 2">
    <name type="scientific">Ilyodon furcidens</name>
    <name type="common">goldbreast splitfin</name>
    <dbReference type="NCBI Taxonomy" id="33524"/>
    <lineage>
        <taxon>Eukaryota</taxon>
        <taxon>Metazoa</taxon>
        <taxon>Chordata</taxon>
        <taxon>Craniata</taxon>
        <taxon>Vertebrata</taxon>
        <taxon>Euteleostomi</taxon>
        <taxon>Actinopterygii</taxon>
        <taxon>Neopterygii</taxon>
        <taxon>Teleostei</taxon>
        <taxon>Neoteleostei</taxon>
        <taxon>Acanthomorphata</taxon>
        <taxon>Ovalentaria</taxon>
        <taxon>Atherinomorphae</taxon>
        <taxon>Cyprinodontiformes</taxon>
        <taxon>Goodeidae</taxon>
        <taxon>Ilyodon</taxon>
    </lineage>
</organism>
<dbReference type="EMBL" id="JAHRIQ010051924">
    <property type="protein sequence ID" value="MEQ2238453.1"/>
    <property type="molecule type" value="Genomic_DNA"/>
</dbReference>
<accession>A0ABV0U2Q1</accession>
<keyword evidence="2" id="KW-1185">Reference proteome</keyword>
<gene>
    <name evidence="1" type="ORF">ILYODFUR_033192</name>
</gene>
<name>A0ABV0U2Q1_9TELE</name>
<dbReference type="Proteomes" id="UP001482620">
    <property type="component" value="Unassembled WGS sequence"/>
</dbReference>
<protein>
    <submittedName>
        <fullName evidence="1">Uncharacterized protein</fullName>
    </submittedName>
</protein>
<sequence length="113" mass="13109">MDRVKRVFHQTRVKCKACPDDEQPSTSSSEIPIGIPIITYSADDDPTSPTTMDEKQVSGQLRRMSLLCETPVTIYWHTRHELDVPKRSTYYLCKVQRPRSILCRKSGLWNHMD</sequence>
<proteinExistence type="predicted"/>